<evidence type="ECO:0000256" key="5">
    <source>
        <dbReference type="ARBA" id="ARBA00023125"/>
    </source>
</evidence>
<feature type="region of interest" description="Disordered" evidence="8">
    <location>
        <begin position="92"/>
        <end position="157"/>
    </location>
</feature>
<feature type="region of interest" description="Disordered" evidence="8">
    <location>
        <begin position="450"/>
        <end position="484"/>
    </location>
</feature>
<feature type="non-terminal residue" evidence="11">
    <location>
        <position position="635"/>
    </location>
</feature>
<accession>A0A9P8GFK9</accession>
<sequence length="635" mass="71426">MADADTKHDRNGTMNDTKPTNKQQTTSTTDTPKSQERAKSTATVDSPSSPPRKKRRKVNHACVYCRRSHMTCDLERPCARCVKRDIAHLCHDEPREPAKGKKPDTDTPPAETNPNQDERRSSMRMDPPTIQHSKPMSPPNIKQQNQPPPFSIDDWNFGSSNQLHDMRNLHPNYTFNTSEVTDEYNFLGDFLNNSLLDDGATYNLDDPNPIFNDPLLATGSLSTYANNMNLFSGIHQAQPSSTPQPQQQDPPAPAANEVSRPASVMPVDTKARDKFYMTAADPAGNDTPEARMLKLLQAKYDAGMLRPFNYVRGYSRLNTYMESHMRPPLRQKILRQLEKFRPKFREAMHNLTDIQLIRVEMWWESTLMEYDRVFASMAIPACCWRRTGEIFRGNKEMAELIQVPMEELRDGKLALHEIMAEDSLVSYWEKFGAIAFDQSQKAILTSCTLKNPQDDDETDKPDKPKDGVASEEVKAKTTKQAGETKQQQRLRKCCFSFTIRRDIHNMTVLLANGSSEGWLETAHSSSSSNNTFAIVQLRYLPVGLRHSGADAIFIATLIAVVAGGAYAGSVIPRVETEIKNTSKDKVEYDTRMSNAGWEQLDRLAGPLDRCLCLLYMMVASLGIALATAISFSSTT</sequence>
<feature type="transmembrane region" description="Helical" evidence="9">
    <location>
        <begin position="612"/>
        <end position="631"/>
    </location>
</feature>
<dbReference type="Gene3D" id="4.10.240.10">
    <property type="entry name" value="Zn(2)-C6 fungal-type DNA-binding domain"/>
    <property type="match status" value="1"/>
</dbReference>
<dbReference type="InterPro" id="IPR056751">
    <property type="entry name" value="PAS_13"/>
</dbReference>
<keyword evidence="9" id="KW-1133">Transmembrane helix</keyword>
<dbReference type="OrthoDB" id="65716at2759"/>
<dbReference type="InterPro" id="IPR053045">
    <property type="entry name" value="Zinc_cluster_trans_reg"/>
</dbReference>
<gene>
    <name evidence="11" type="ORF">KCV03_g5222</name>
</gene>
<dbReference type="InterPro" id="IPR036864">
    <property type="entry name" value="Zn2-C6_fun-type_DNA-bd_sf"/>
</dbReference>
<evidence type="ECO:0000256" key="9">
    <source>
        <dbReference type="SAM" id="Phobius"/>
    </source>
</evidence>
<dbReference type="Pfam" id="PF24990">
    <property type="entry name" value="PAS_13"/>
    <property type="match status" value="1"/>
</dbReference>
<dbReference type="PROSITE" id="PS00463">
    <property type="entry name" value="ZN2_CY6_FUNGAL_1"/>
    <property type="match status" value="1"/>
</dbReference>
<feature type="transmembrane region" description="Helical" evidence="9">
    <location>
        <begin position="551"/>
        <end position="571"/>
    </location>
</feature>
<keyword evidence="9" id="KW-0812">Transmembrane</keyword>
<feature type="region of interest" description="Disordered" evidence="8">
    <location>
        <begin position="1"/>
        <end position="59"/>
    </location>
</feature>
<protein>
    <recommendedName>
        <fullName evidence="10">Zn(2)-C6 fungal-type domain-containing protein</fullName>
    </recommendedName>
</protein>
<dbReference type="GO" id="GO:0008270">
    <property type="term" value="F:zinc ion binding"/>
    <property type="evidence" value="ECO:0007669"/>
    <property type="project" value="InterPro"/>
</dbReference>
<feature type="compositionally biased region" description="Basic and acidic residues" evidence="8">
    <location>
        <begin position="1"/>
        <end position="11"/>
    </location>
</feature>
<evidence type="ECO:0000256" key="7">
    <source>
        <dbReference type="ARBA" id="ARBA00023242"/>
    </source>
</evidence>
<name>A0A9P8GFK9_AURME</name>
<reference evidence="11" key="2">
    <citation type="submission" date="2021-08" db="EMBL/GenBank/DDBJ databases">
        <authorList>
            <person name="Gostincar C."/>
            <person name="Sun X."/>
            <person name="Song Z."/>
            <person name="Gunde-Cimerman N."/>
        </authorList>
    </citation>
    <scope>NUCLEOTIDE SEQUENCE</scope>
    <source>
        <strain evidence="11">EXF-8016</strain>
    </source>
</reference>
<organism evidence="11 12">
    <name type="scientific">Aureobasidium melanogenum</name>
    <name type="common">Aureobasidium pullulans var. melanogenum</name>
    <dbReference type="NCBI Taxonomy" id="46634"/>
    <lineage>
        <taxon>Eukaryota</taxon>
        <taxon>Fungi</taxon>
        <taxon>Dikarya</taxon>
        <taxon>Ascomycota</taxon>
        <taxon>Pezizomycotina</taxon>
        <taxon>Dothideomycetes</taxon>
        <taxon>Dothideomycetidae</taxon>
        <taxon>Dothideales</taxon>
        <taxon>Saccotheciaceae</taxon>
        <taxon>Aureobasidium</taxon>
    </lineage>
</organism>
<dbReference type="GO" id="GO:0005634">
    <property type="term" value="C:nucleus"/>
    <property type="evidence" value="ECO:0007669"/>
    <property type="project" value="UniProtKB-SubCell"/>
</dbReference>
<evidence type="ECO:0000313" key="12">
    <source>
        <dbReference type="Proteomes" id="UP000767238"/>
    </source>
</evidence>
<evidence type="ECO:0000256" key="8">
    <source>
        <dbReference type="SAM" id="MobiDB-lite"/>
    </source>
</evidence>
<evidence type="ECO:0000313" key="11">
    <source>
        <dbReference type="EMBL" id="KAH0221085.1"/>
    </source>
</evidence>
<evidence type="ECO:0000256" key="3">
    <source>
        <dbReference type="ARBA" id="ARBA00022833"/>
    </source>
</evidence>
<evidence type="ECO:0000256" key="4">
    <source>
        <dbReference type="ARBA" id="ARBA00023015"/>
    </source>
</evidence>
<feature type="compositionally biased region" description="Basic and acidic residues" evidence="8">
    <location>
        <begin position="460"/>
        <end position="475"/>
    </location>
</feature>
<feature type="compositionally biased region" description="Basic and acidic residues" evidence="8">
    <location>
        <begin position="92"/>
        <end position="105"/>
    </location>
</feature>
<feature type="compositionally biased region" description="Low complexity" evidence="8">
    <location>
        <begin position="236"/>
        <end position="247"/>
    </location>
</feature>
<dbReference type="AlphaFoldDB" id="A0A9P8GFK9"/>
<dbReference type="GO" id="GO:0000981">
    <property type="term" value="F:DNA-binding transcription factor activity, RNA polymerase II-specific"/>
    <property type="evidence" value="ECO:0007669"/>
    <property type="project" value="InterPro"/>
</dbReference>
<dbReference type="Pfam" id="PF00172">
    <property type="entry name" value="Zn_clus"/>
    <property type="match status" value="1"/>
</dbReference>
<feature type="domain" description="Zn(2)-C6 fungal-type" evidence="10">
    <location>
        <begin position="61"/>
        <end position="90"/>
    </location>
</feature>
<dbReference type="PANTHER" id="PTHR31986:SF7">
    <property type="entry name" value="REGULATOR OF DRUG SENSITIVITY 2"/>
    <property type="match status" value="1"/>
</dbReference>
<proteinExistence type="predicted"/>
<dbReference type="Proteomes" id="UP000767238">
    <property type="component" value="Unassembled WGS sequence"/>
</dbReference>
<evidence type="ECO:0000256" key="6">
    <source>
        <dbReference type="ARBA" id="ARBA00023163"/>
    </source>
</evidence>
<keyword evidence="7" id="KW-0539">Nucleus</keyword>
<dbReference type="PANTHER" id="PTHR31986">
    <property type="entry name" value="REGULATOR OF DRUG SENSITIVITY 2"/>
    <property type="match status" value="1"/>
</dbReference>
<dbReference type="SUPFAM" id="SSF57701">
    <property type="entry name" value="Zn2/Cys6 DNA-binding domain"/>
    <property type="match status" value="1"/>
</dbReference>
<keyword evidence="6" id="KW-0804">Transcription</keyword>
<dbReference type="GO" id="GO:0000977">
    <property type="term" value="F:RNA polymerase II transcription regulatory region sequence-specific DNA binding"/>
    <property type="evidence" value="ECO:0007669"/>
    <property type="project" value="TreeGrafter"/>
</dbReference>
<dbReference type="SMART" id="SM00066">
    <property type="entry name" value="GAL4"/>
    <property type="match status" value="1"/>
</dbReference>
<evidence type="ECO:0000256" key="2">
    <source>
        <dbReference type="ARBA" id="ARBA00022723"/>
    </source>
</evidence>
<dbReference type="EMBL" id="JAHFYH010000034">
    <property type="protein sequence ID" value="KAH0221085.1"/>
    <property type="molecule type" value="Genomic_DNA"/>
</dbReference>
<evidence type="ECO:0000259" key="10">
    <source>
        <dbReference type="PROSITE" id="PS50048"/>
    </source>
</evidence>
<keyword evidence="5" id="KW-0238">DNA-binding</keyword>
<evidence type="ECO:0000256" key="1">
    <source>
        <dbReference type="ARBA" id="ARBA00004123"/>
    </source>
</evidence>
<dbReference type="InterPro" id="IPR001138">
    <property type="entry name" value="Zn2Cys6_DnaBD"/>
</dbReference>
<feature type="region of interest" description="Disordered" evidence="8">
    <location>
        <begin position="234"/>
        <end position="264"/>
    </location>
</feature>
<keyword evidence="3" id="KW-0862">Zinc</keyword>
<feature type="compositionally biased region" description="Low complexity" evidence="8">
    <location>
        <begin position="17"/>
        <end position="32"/>
    </location>
</feature>
<keyword evidence="4" id="KW-0805">Transcription regulation</keyword>
<keyword evidence="2" id="KW-0479">Metal-binding</keyword>
<keyword evidence="9" id="KW-0472">Membrane</keyword>
<comment type="caution">
    <text evidence="11">The sequence shown here is derived from an EMBL/GenBank/DDBJ whole genome shotgun (WGS) entry which is preliminary data.</text>
</comment>
<dbReference type="FunFam" id="4.10.240.10:FF:000002">
    <property type="entry name" value="Zn cluster transcription factor Rds2"/>
    <property type="match status" value="1"/>
</dbReference>
<dbReference type="CDD" id="cd00067">
    <property type="entry name" value="GAL4"/>
    <property type="match status" value="1"/>
</dbReference>
<comment type="subcellular location">
    <subcellularLocation>
        <location evidence="1">Nucleus</location>
    </subcellularLocation>
</comment>
<reference evidence="11" key="1">
    <citation type="journal article" date="2021" name="J Fungi (Basel)">
        <title>Virulence traits and population genomics of the black yeast Aureobasidium melanogenum.</title>
        <authorList>
            <person name="Cernosa A."/>
            <person name="Sun X."/>
            <person name="Gostincar C."/>
            <person name="Fang C."/>
            <person name="Gunde-Cimerman N."/>
            <person name="Song Z."/>
        </authorList>
    </citation>
    <scope>NUCLEOTIDE SEQUENCE</scope>
    <source>
        <strain evidence="11">EXF-8016</strain>
    </source>
</reference>
<dbReference type="PROSITE" id="PS50048">
    <property type="entry name" value="ZN2_CY6_FUNGAL_2"/>
    <property type="match status" value="1"/>
</dbReference>